<comment type="subcellular location">
    <subcellularLocation>
        <location evidence="1">Cell membrane</location>
        <topology evidence="1">Multi-pass membrane protein</topology>
    </subcellularLocation>
</comment>
<feature type="transmembrane region" description="Helical" evidence="11">
    <location>
        <begin position="182"/>
        <end position="204"/>
    </location>
</feature>
<evidence type="ECO:0000259" key="12">
    <source>
        <dbReference type="Pfam" id="PF02705"/>
    </source>
</evidence>
<feature type="transmembrane region" description="Helical" evidence="11">
    <location>
        <begin position="224"/>
        <end position="242"/>
    </location>
</feature>
<dbReference type="EMBL" id="JADBGQ010000001">
    <property type="protein sequence ID" value="KAG5413493.1"/>
    <property type="molecule type" value="Genomic_DNA"/>
</dbReference>
<dbReference type="PANTHER" id="PTHR30540">
    <property type="entry name" value="OSMOTIC STRESS POTASSIUM TRANSPORTER"/>
    <property type="match status" value="1"/>
</dbReference>
<keyword evidence="8" id="KW-0406">Ion transport</keyword>
<feature type="domain" description="K+ potassium transporter C-terminal" evidence="13">
    <location>
        <begin position="472"/>
        <end position="724"/>
    </location>
</feature>
<keyword evidence="15" id="KW-1185">Reference proteome</keyword>
<dbReference type="Pfam" id="PF02705">
    <property type="entry name" value="K_trans"/>
    <property type="match status" value="1"/>
</dbReference>
<dbReference type="InterPro" id="IPR053951">
    <property type="entry name" value="K_trans_N"/>
</dbReference>
<evidence type="ECO:0000256" key="6">
    <source>
        <dbReference type="ARBA" id="ARBA00022958"/>
    </source>
</evidence>
<evidence type="ECO:0000313" key="15">
    <source>
        <dbReference type="Proteomes" id="UP000823674"/>
    </source>
</evidence>
<evidence type="ECO:0008006" key="16">
    <source>
        <dbReference type="Google" id="ProtNLM"/>
    </source>
</evidence>
<feature type="domain" description="K+ potassium transporter integral membrane" evidence="12">
    <location>
        <begin position="59"/>
        <end position="369"/>
    </location>
</feature>
<keyword evidence="7 11" id="KW-1133">Transmembrane helix</keyword>
<evidence type="ECO:0000256" key="7">
    <source>
        <dbReference type="ARBA" id="ARBA00022989"/>
    </source>
</evidence>
<evidence type="ECO:0000256" key="11">
    <source>
        <dbReference type="SAM" id="Phobius"/>
    </source>
</evidence>
<reference evidence="14 15" key="1">
    <citation type="submission" date="2021-03" db="EMBL/GenBank/DDBJ databases">
        <authorList>
            <person name="King G.J."/>
            <person name="Bancroft I."/>
            <person name="Baten A."/>
            <person name="Bloomfield J."/>
            <person name="Borpatragohain P."/>
            <person name="He Z."/>
            <person name="Irish N."/>
            <person name="Irwin J."/>
            <person name="Liu K."/>
            <person name="Mauleon R.P."/>
            <person name="Moore J."/>
            <person name="Morris R."/>
            <person name="Ostergaard L."/>
            <person name="Wang B."/>
            <person name="Wells R."/>
        </authorList>
    </citation>
    <scope>NUCLEOTIDE SEQUENCE [LARGE SCALE GENOMIC DNA]</scope>
    <source>
        <strain evidence="14">R-o-18</strain>
        <tissue evidence="14">Leaf</tissue>
    </source>
</reference>
<feature type="transmembrane region" description="Helical" evidence="11">
    <location>
        <begin position="249"/>
        <end position="270"/>
    </location>
</feature>
<organism evidence="14 15">
    <name type="scientific">Brassica rapa subsp. trilocularis</name>
    <dbReference type="NCBI Taxonomy" id="1813537"/>
    <lineage>
        <taxon>Eukaryota</taxon>
        <taxon>Viridiplantae</taxon>
        <taxon>Streptophyta</taxon>
        <taxon>Embryophyta</taxon>
        <taxon>Tracheophyta</taxon>
        <taxon>Spermatophyta</taxon>
        <taxon>Magnoliopsida</taxon>
        <taxon>eudicotyledons</taxon>
        <taxon>Gunneridae</taxon>
        <taxon>Pentapetalae</taxon>
        <taxon>rosids</taxon>
        <taxon>malvids</taxon>
        <taxon>Brassicales</taxon>
        <taxon>Brassicaceae</taxon>
        <taxon>Brassiceae</taxon>
        <taxon>Brassica</taxon>
    </lineage>
</organism>
<proteinExistence type="inferred from homology"/>
<dbReference type="PANTHER" id="PTHR30540:SF85">
    <property type="entry name" value="POTASSIUM TRANSPORTER 9"/>
    <property type="match status" value="1"/>
</dbReference>
<feature type="transmembrane region" description="Helical" evidence="11">
    <location>
        <begin position="328"/>
        <end position="348"/>
    </location>
</feature>
<accession>A0ABQ7NRJ7</accession>
<gene>
    <name evidence="14" type="primary">A01p012470.1_BraROA</name>
    <name evidence="14" type="ORF">IGI04_001060</name>
</gene>
<evidence type="ECO:0000256" key="10">
    <source>
        <dbReference type="SAM" id="MobiDB-lite"/>
    </source>
</evidence>
<sequence>MAERVETSIPEGENTIEERHVGAMWELEQKLDQPMDEEATKLNNTPRDKLSMLMLLRLSFQSLGIVYGDLGTSPLYVFYNTFPDGIEDSEDVIGALSLIIYSLLLVPLIKYVFIVCKANDNGQGGTLAIYSLLCRHAKVSLIPNHQRSDENLTTYSRTLSTEGSFSAKTKKWLEGKHWRKRALLVIVLLGTCMTIGDGILTPAISVLSATGGIKVNNPKMSSDIVVLVAIVILIGLFSMQHYGTDKVGWLFAPIVFIWFLFIGATGIYNICKHDTSVLKAFSPTYIYLYFKRRGRDGWISLGGILLSITGTEALYADIAYFPLLAIQLAFTFFVFPCLLLAYCGQAAYLVNNKDHYQDAFYASIPGTAVVLVMLMTTLLMVLIMLLVWRCHWSLVLIFAVLSLVVELSYFSAVIFKFIEGGWVPLIIAAISLLVMSVWHYATVKKYEFEVHSKVSMSWILGLGPSLGLVRVPGIGLVYTELARGVPHIFSHFITNLPAIHSVVVFVCVKYLPVYTVPEEERFLVKRIGPKTFRMFRCVARYGYKDLHRKDDDFETKLFNKLLSFVHIETMMEPGANSSTYSSAYSVNQTPDALVHNNNNNNHNSNNNNENNENNNMDMFSSMVDYTVSTLDTIVPVDSPHSRMSFRHSNTIEEEEEDELEFLKTCKESGVVHIMGNTVVKARSGAGLPKKIAIDYVYAFLAKVCRENSVILHVPHETLLNVGQVFYV</sequence>
<feature type="transmembrane region" description="Helical" evidence="11">
    <location>
        <begin position="92"/>
        <end position="113"/>
    </location>
</feature>
<feature type="region of interest" description="Disordered" evidence="10">
    <location>
        <begin position="590"/>
        <end position="613"/>
    </location>
</feature>
<evidence type="ECO:0000256" key="9">
    <source>
        <dbReference type="ARBA" id="ARBA00023136"/>
    </source>
</evidence>
<evidence type="ECO:0000256" key="3">
    <source>
        <dbReference type="ARBA" id="ARBA00022448"/>
    </source>
</evidence>
<evidence type="ECO:0000313" key="14">
    <source>
        <dbReference type="EMBL" id="KAG5413493.1"/>
    </source>
</evidence>
<comment type="caution">
    <text evidence="14">The sequence shown here is derived from an EMBL/GenBank/DDBJ whole genome shotgun (WGS) entry which is preliminary data.</text>
</comment>
<comment type="similarity">
    <text evidence="2">Belongs to the HAK/KUP transporter (TC 2.A.72.3) family.</text>
</comment>
<evidence type="ECO:0000256" key="8">
    <source>
        <dbReference type="ARBA" id="ARBA00023065"/>
    </source>
</evidence>
<keyword evidence="6" id="KW-0630">Potassium</keyword>
<evidence type="ECO:0000256" key="1">
    <source>
        <dbReference type="ARBA" id="ARBA00004651"/>
    </source>
</evidence>
<feature type="transmembrane region" description="Helical" evidence="11">
    <location>
        <begin position="498"/>
        <end position="516"/>
    </location>
</feature>
<feature type="transmembrane region" description="Helical" evidence="11">
    <location>
        <begin position="421"/>
        <end position="443"/>
    </location>
</feature>
<dbReference type="Pfam" id="PF22776">
    <property type="entry name" value="K_trans_C"/>
    <property type="match status" value="1"/>
</dbReference>
<name>A0ABQ7NRJ7_BRACM</name>
<dbReference type="Proteomes" id="UP000823674">
    <property type="component" value="Chromosome A01"/>
</dbReference>
<feature type="transmembrane region" description="Helical" evidence="11">
    <location>
        <begin position="394"/>
        <end position="415"/>
    </location>
</feature>
<feature type="compositionally biased region" description="Low complexity" evidence="10">
    <location>
        <begin position="595"/>
        <end position="613"/>
    </location>
</feature>
<feature type="transmembrane region" description="Helical" evidence="11">
    <location>
        <begin position="455"/>
        <end position="478"/>
    </location>
</feature>
<keyword evidence="5 11" id="KW-0812">Transmembrane</keyword>
<protein>
    <recommendedName>
        <fullName evidence="16">Potassium transporter</fullName>
    </recommendedName>
</protein>
<feature type="transmembrane region" description="Helical" evidence="11">
    <location>
        <begin position="360"/>
        <end position="387"/>
    </location>
</feature>
<evidence type="ECO:0000259" key="13">
    <source>
        <dbReference type="Pfam" id="PF22776"/>
    </source>
</evidence>
<keyword evidence="4" id="KW-0633">Potassium transport</keyword>
<evidence type="ECO:0000256" key="2">
    <source>
        <dbReference type="ARBA" id="ARBA00008440"/>
    </source>
</evidence>
<feature type="transmembrane region" description="Helical" evidence="11">
    <location>
        <begin position="50"/>
        <end position="68"/>
    </location>
</feature>
<keyword evidence="9 11" id="KW-0472">Membrane</keyword>
<evidence type="ECO:0000256" key="4">
    <source>
        <dbReference type="ARBA" id="ARBA00022538"/>
    </source>
</evidence>
<evidence type="ECO:0000256" key="5">
    <source>
        <dbReference type="ARBA" id="ARBA00022692"/>
    </source>
</evidence>
<dbReference type="InterPro" id="IPR003855">
    <property type="entry name" value="K+_transporter"/>
</dbReference>
<keyword evidence="3" id="KW-0813">Transport</keyword>
<dbReference type="InterPro" id="IPR053952">
    <property type="entry name" value="K_trans_C"/>
</dbReference>